<dbReference type="InterPro" id="IPR011856">
    <property type="entry name" value="tRNA_endonuc-like_dom_sf"/>
</dbReference>
<feature type="compositionally biased region" description="Basic residues" evidence="18">
    <location>
        <begin position="221"/>
        <end position="234"/>
    </location>
</feature>
<feature type="compositionally biased region" description="Low complexity" evidence="18">
    <location>
        <begin position="142"/>
        <end position="155"/>
    </location>
</feature>
<keyword evidence="22" id="KW-1185">Reference proteome</keyword>
<keyword evidence="12 17" id="KW-0460">Magnesium</keyword>
<evidence type="ECO:0000256" key="8">
    <source>
        <dbReference type="ARBA" id="ARBA00022771"/>
    </source>
</evidence>
<feature type="compositionally biased region" description="Polar residues" evidence="18">
    <location>
        <begin position="395"/>
        <end position="405"/>
    </location>
</feature>
<evidence type="ECO:0000256" key="10">
    <source>
        <dbReference type="ARBA" id="ARBA00022833"/>
    </source>
</evidence>
<evidence type="ECO:0000256" key="9">
    <source>
        <dbReference type="ARBA" id="ARBA00022801"/>
    </source>
</evidence>
<name>A0A7M7N835_STRPU</name>
<dbReference type="GO" id="GO:0008409">
    <property type="term" value="F:5'-3' exonuclease activity"/>
    <property type="evidence" value="ECO:0000318"/>
    <property type="project" value="GO_Central"/>
</dbReference>
<dbReference type="GO" id="GO:0005634">
    <property type="term" value="C:nucleus"/>
    <property type="evidence" value="ECO:0000318"/>
    <property type="project" value="GO_Central"/>
</dbReference>
<feature type="compositionally biased region" description="Polar residues" evidence="18">
    <location>
        <begin position="279"/>
        <end position="312"/>
    </location>
</feature>
<evidence type="ECO:0000256" key="6">
    <source>
        <dbReference type="ARBA" id="ARBA00022759"/>
    </source>
</evidence>
<feature type="compositionally biased region" description="Low complexity" evidence="18">
    <location>
        <begin position="426"/>
        <end position="459"/>
    </location>
</feature>
<dbReference type="InterPro" id="IPR049138">
    <property type="entry name" value="Fan1_SAP_met"/>
</dbReference>
<evidence type="ECO:0000256" key="3">
    <source>
        <dbReference type="ARBA" id="ARBA00005533"/>
    </source>
</evidence>
<dbReference type="PANTHER" id="PTHR15749:SF4">
    <property type="entry name" value="FANCONI-ASSOCIATED NUCLEASE 1"/>
    <property type="match status" value="1"/>
</dbReference>
<dbReference type="Gene3D" id="3.30.160.60">
    <property type="entry name" value="Classic Zinc Finger"/>
    <property type="match status" value="1"/>
</dbReference>
<feature type="region of interest" description="Disordered" evidence="18">
    <location>
        <begin position="518"/>
        <end position="550"/>
    </location>
</feature>
<accession>A0A7M7N835</accession>
<proteinExistence type="inferred from homology"/>
<feature type="domain" description="VRR-NUC" evidence="20">
    <location>
        <begin position="1074"/>
        <end position="1189"/>
    </location>
</feature>
<feature type="domain" description="UBZ4-type" evidence="19">
    <location>
        <begin position="75"/>
        <end position="99"/>
    </location>
</feature>
<feature type="compositionally biased region" description="Polar residues" evidence="18">
    <location>
        <begin position="341"/>
        <end position="352"/>
    </location>
</feature>
<feature type="compositionally biased region" description="Low complexity" evidence="18">
    <location>
        <begin position="469"/>
        <end position="480"/>
    </location>
</feature>
<keyword evidence="7 17" id="KW-0227">DNA damage</keyword>
<keyword evidence="14 17" id="KW-0234">DNA repair</keyword>
<dbReference type="EC" id="3.1.4.1" evidence="17"/>
<dbReference type="PANTHER" id="PTHR15749">
    <property type="entry name" value="FANCONI-ASSOCIATED NUCLEASE 1"/>
    <property type="match status" value="1"/>
</dbReference>
<dbReference type="InterPro" id="IPR006642">
    <property type="entry name" value="Rad18_UBZ4"/>
</dbReference>
<feature type="compositionally biased region" description="Polar residues" evidence="18">
    <location>
        <begin position="518"/>
        <end position="546"/>
    </location>
</feature>
<feature type="compositionally biased region" description="Basic and acidic residues" evidence="18">
    <location>
        <begin position="252"/>
        <end position="268"/>
    </location>
</feature>
<dbReference type="SMART" id="SM00990">
    <property type="entry name" value="VRR_NUC"/>
    <property type="match status" value="1"/>
</dbReference>
<evidence type="ECO:0000256" key="13">
    <source>
        <dbReference type="ARBA" id="ARBA00023054"/>
    </source>
</evidence>
<dbReference type="Pfam" id="PF21170">
    <property type="entry name" value="FAN1_TPR"/>
    <property type="match status" value="1"/>
</dbReference>
<dbReference type="GO" id="GO:0070336">
    <property type="term" value="F:flap-structured DNA binding"/>
    <property type="evidence" value="ECO:0000318"/>
    <property type="project" value="GO_Central"/>
</dbReference>
<dbReference type="Pfam" id="PF21315">
    <property type="entry name" value="FAN1_HTH"/>
    <property type="match status" value="1"/>
</dbReference>
<dbReference type="InterPro" id="IPR033315">
    <property type="entry name" value="Fan1-like"/>
</dbReference>
<comment type="similarity">
    <text evidence="3 17">Belongs to the FAN1 family.</text>
</comment>
<keyword evidence="8" id="KW-0863">Zinc-finger</keyword>
<dbReference type="InterPro" id="IPR014883">
    <property type="entry name" value="VRR_NUC"/>
</dbReference>
<comment type="catalytic activity">
    <reaction evidence="1 17">
        <text>Hydrolytically removes 5'-nucleotides successively from the 3'-hydroxy termini of 3'-hydroxy-terminated oligonucleotides.</text>
        <dbReference type="EC" id="3.1.4.1"/>
    </reaction>
</comment>
<dbReference type="CDD" id="cd22326">
    <property type="entry name" value="FAN1-like"/>
    <property type="match status" value="1"/>
</dbReference>
<feature type="region of interest" description="Disordered" evidence="18">
    <location>
        <begin position="99"/>
        <end position="177"/>
    </location>
</feature>
<evidence type="ECO:0000256" key="14">
    <source>
        <dbReference type="ARBA" id="ARBA00023204"/>
    </source>
</evidence>
<keyword evidence="15 17" id="KW-0464">Manganese</keyword>
<evidence type="ECO:0000256" key="5">
    <source>
        <dbReference type="ARBA" id="ARBA00022723"/>
    </source>
</evidence>
<dbReference type="InterPro" id="IPR049132">
    <property type="entry name" value="FAN1-like_euk"/>
</dbReference>
<dbReference type="OMA" id="MPRVTIE"/>
<reference evidence="22" key="1">
    <citation type="submission" date="2015-02" db="EMBL/GenBank/DDBJ databases">
        <title>Genome sequencing for Strongylocentrotus purpuratus.</title>
        <authorList>
            <person name="Murali S."/>
            <person name="Liu Y."/>
            <person name="Vee V."/>
            <person name="English A."/>
            <person name="Wang M."/>
            <person name="Skinner E."/>
            <person name="Han Y."/>
            <person name="Muzny D.M."/>
            <person name="Worley K.C."/>
            <person name="Gibbs R.A."/>
        </authorList>
    </citation>
    <scope>NUCLEOTIDE SEQUENCE</scope>
</reference>
<keyword evidence="6" id="KW-0255">Endonuclease</keyword>
<protein>
    <recommendedName>
        <fullName evidence="17">Fanconi-associated nuclease</fullName>
        <ecNumber evidence="17">3.1.4.1</ecNumber>
    </recommendedName>
</protein>
<evidence type="ECO:0000256" key="15">
    <source>
        <dbReference type="ARBA" id="ARBA00023211"/>
    </source>
</evidence>
<dbReference type="GO" id="GO:0036297">
    <property type="term" value="P:interstrand cross-link repair"/>
    <property type="evidence" value="ECO:0000318"/>
    <property type="project" value="GO_Central"/>
</dbReference>
<dbReference type="KEGG" id="spu:578527"/>
<dbReference type="SMART" id="SM00734">
    <property type="entry name" value="ZnF_Rad18"/>
    <property type="match status" value="1"/>
</dbReference>
<feature type="compositionally biased region" description="Basic residues" evidence="18">
    <location>
        <begin position="15"/>
        <end position="32"/>
    </location>
</feature>
<feature type="compositionally biased region" description="Polar residues" evidence="18">
    <location>
        <begin position="413"/>
        <end position="425"/>
    </location>
</feature>
<evidence type="ECO:0000256" key="12">
    <source>
        <dbReference type="ARBA" id="ARBA00022842"/>
    </source>
</evidence>
<feature type="compositionally biased region" description="Polar residues" evidence="18">
    <location>
        <begin position="1"/>
        <end position="12"/>
    </location>
</feature>
<feature type="compositionally biased region" description="Polar residues" evidence="18">
    <location>
        <begin position="481"/>
        <end position="495"/>
    </location>
</feature>
<organism evidence="21 22">
    <name type="scientific">Strongylocentrotus purpuratus</name>
    <name type="common">Purple sea urchin</name>
    <dbReference type="NCBI Taxonomy" id="7668"/>
    <lineage>
        <taxon>Eukaryota</taxon>
        <taxon>Metazoa</taxon>
        <taxon>Echinodermata</taxon>
        <taxon>Eleutherozoa</taxon>
        <taxon>Echinozoa</taxon>
        <taxon>Echinoidea</taxon>
        <taxon>Euechinoidea</taxon>
        <taxon>Echinacea</taxon>
        <taxon>Camarodonta</taxon>
        <taxon>Echinidea</taxon>
        <taxon>Strongylocentrotidae</taxon>
        <taxon>Strongylocentrotus</taxon>
    </lineage>
</organism>
<keyword evidence="16 17" id="KW-0539">Nucleus</keyword>
<reference evidence="21" key="2">
    <citation type="submission" date="2021-01" db="UniProtKB">
        <authorList>
            <consortium name="EnsemblMetazoa"/>
        </authorList>
    </citation>
    <scope>IDENTIFICATION</scope>
</reference>
<keyword evidence="5 17" id="KW-0479">Metal-binding</keyword>
<keyword evidence="13" id="KW-0175">Coiled coil</keyword>
<dbReference type="GO" id="GO:0008270">
    <property type="term" value="F:zinc ion binding"/>
    <property type="evidence" value="ECO:0007669"/>
    <property type="project" value="UniProtKB-KW"/>
</dbReference>
<evidence type="ECO:0000256" key="7">
    <source>
        <dbReference type="ARBA" id="ARBA00022763"/>
    </source>
</evidence>
<dbReference type="Pfam" id="PF21169">
    <property type="entry name" value="Fan1_SAP"/>
    <property type="match status" value="1"/>
</dbReference>
<dbReference type="Proteomes" id="UP000007110">
    <property type="component" value="Unassembled WGS sequence"/>
</dbReference>
<evidence type="ECO:0000256" key="1">
    <source>
        <dbReference type="ARBA" id="ARBA00000983"/>
    </source>
</evidence>
<feature type="region of interest" description="Disordered" evidence="18">
    <location>
        <begin position="191"/>
        <end position="352"/>
    </location>
</feature>
<dbReference type="FunCoup" id="A0A7M7N835">
    <property type="interactions" value="1458"/>
</dbReference>
<keyword evidence="11" id="KW-0269">Exonuclease</keyword>
<evidence type="ECO:0000256" key="17">
    <source>
        <dbReference type="RuleBase" id="RU365033"/>
    </source>
</evidence>
<sequence>MESSGKRANTPTSEKKRKRPASISPRRGKKRLLLSEVRKHVNSPQQAKRIDPSTSCANLPRSIESFFAKARPPQYTECPVCSEQVKLSEINRHLDSGCLSQQESPTKAGAEHMKQSARKVADVRNDVKDKRTRLRLQDKFESSPLYQPSSLSLSSDDNEESSVRDHDSGCGRLSSGKLNMKRSRVNAICKTEGTGQSNHSEDSIVQSSSSSKKHEKQDRRTKARSRLSLKKIRERKSDSDSTFDSEVVCNATKEEASKAEYISREKKVTSPYFKRKSVDSANTSSPKNVDTSSMQSTGISAQDLQKSLSTSAGRPDGLPPPVLSCRHTPTQSYTPEKKSSRSTLNSVSPASKVSTLSSLLKQGYSSKKGLSSAFAKSPDTPTDSNRGSAKAQRTPVRTQLFCNQAKTKDKPVSSLTSRPSITLSKSHLSGDAASVSSSTSPSSDIAAVTSLSSSPGPSSTLPPMPTMPTMPTSHTSATSSYNSPSKSNPIVNNQGSSLSSSKEKSAFESPVKTSLVLTITPNKGPSYTSPAKSGSSATSPARSDTLGSPHKPREPYYIVNFKLILNAVLKNEFDSHLFDEEDHAQVSKFNSLSSPAQQLYVRLFQRKFTWFRTAKVEYPRIALNLKPLFTEMIDAGLLITESSLDELAVTLKLLMAPDLKQLAKDFKVAGSGQKSDLVEAIIKYSSRQRSFFSANMDKIVMKKAKKLLGNCVKLIKEPRVMFKRIIMLFSLVRQDLIDEEKGSSGQSALQTELLVNMGRMSYPVYTVFRTRSFFPSREDLLRYEVAMQYENDIADALGINDFELADRLQTTAMVTYEELVKDKQILKHDESMPEFLRCYSAGWVYTHVGYQGVEIRQKQRRYEEAVVLLQALLKQKVYCPDRRGGWYDRLALNLDQHCKKQHQALDCIKEGMADPKVRVGHRLALQLRAQKILKSNKNKLEERANEFQFDDVLENPKVTIKGTVLPHHGPGVRNTFISSYQGTEETDEGIVVCSVEQVALEHYKQQGYTEGTHGEGTTYSTLIFIIFWEIVFHPNIPDVFCYPYQTAPLDLRTDHFYTNRSDAIQKKLEELREADTEELASMLQTNWLEYEGDMCVGVSWEIFRDLDHAKGLLSCIGGRLLSAIAERIITNHRHCRAGRPDLTMWNPETKKFKLVEVKGPGDRLSQKQILWIDFFLRHGIEAEVCHVEAVGSKRLKRKVYDSQSTAGASSQESVISLE</sequence>
<evidence type="ECO:0000256" key="2">
    <source>
        <dbReference type="ARBA" id="ARBA00004123"/>
    </source>
</evidence>
<dbReference type="RefSeq" id="XP_030832671.1">
    <property type="nucleotide sequence ID" value="XM_030976811.1"/>
</dbReference>
<comment type="subcellular location">
    <subcellularLocation>
        <location evidence="2 17">Nucleus</location>
    </subcellularLocation>
</comment>
<evidence type="ECO:0000256" key="4">
    <source>
        <dbReference type="ARBA" id="ARBA00022722"/>
    </source>
</evidence>
<dbReference type="AlphaFoldDB" id="A0A7M7N835"/>
<evidence type="ECO:0000256" key="11">
    <source>
        <dbReference type="ARBA" id="ARBA00022839"/>
    </source>
</evidence>
<dbReference type="GeneID" id="578527"/>
<feature type="region of interest" description="Disordered" evidence="18">
    <location>
        <begin position="365"/>
        <end position="505"/>
    </location>
</feature>
<dbReference type="GO" id="GO:0017108">
    <property type="term" value="F:5'-flap endonuclease activity"/>
    <property type="evidence" value="ECO:0000318"/>
    <property type="project" value="GO_Central"/>
</dbReference>
<comment type="function">
    <text evidence="17">Nuclease required for the repair of DNA interstrand cross-links (ICL). Acts as a 5'-3' exonuclease that anchors at a cut end of DNA and cleaves DNA successively at every third nucleotide, allowing to excise an ICL from one strand through flanking incisions.</text>
</comment>
<dbReference type="InParanoid" id="A0A7M7N835"/>
<dbReference type="OrthoDB" id="76364at2759"/>
<dbReference type="InterPro" id="IPR049126">
    <property type="entry name" value="FAN1-like_TPR"/>
</dbReference>
<evidence type="ECO:0000259" key="19">
    <source>
        <dbReference type="SMART" id="SM00734"/>
    </source>
</evidence>
<dbReference type="FunFam" id="3.40.1350.10:FF:000004">
    <property type="entry name" value="Fanconi-associated nuclease"/>
    <property type="match status" value="1"/>
</dbReference>
<evidence type="ECO:0000259" key="20">
    <source>
        <dbReference type="SMART" id="SM00990"/>
    </source>
</evidence>
<dbReference type="Pfam" id="PF08774">
    <property type="entry name" value="VRR_NUC"/>
    <property type="match status" value="1"/>
</dbReference>
<evidence type="ECO:0000313" key="22">
    <source>
        <dbReference type="Proteomes" id="UP000007110"/>
    </source>
</evidence>
<keyword evidence="10" id="KW-0862">Zinc</keyword>
<feature type="compositionally biased region" description="Basic and acidic residues" evidence="18">
    <location>
        <begin position="109"/>
        <end position="141"/>
    </location>
</feature>
<dbReference type="CTD" id="22909"/>
<evidence type="ECO:0000256" key="18">
    <source>
        <dbReference type="SAM" id="MobiDB-lite"/>
    </source>
</evidence>
<dbReference type="InterPro" id="IPR049125">
    <property type="entry name" value="FAN1-like_WH"/>
</dbReference>
<dbReference type="Gene3D" id="3.40.1350.10">
    <property type="match status" value="1"/>
</dbReference>
<feature type="region of interest" description="Disordered" evidence="18">
    <location>
        <begin position="1"/>
        <end position="32"/>
    </location>
</feature>
<evidence type="ECO:0000256" key="16">
    <source>
        <dbReference type="ARBA" id="ARBA00023242"/>
    </source>
</evidence>
<evidence type="ECO:0000313" key="21">
    <source>
        <dbReference type="EnsemblMetazoa" id="XP_030832671"/>
    </source>
</evidence>
<keyword evidence="4 17" id="KW-0540">Nuclease</keyword>
<dbReference type="GO" id="GO:0004528">
    <property type="term" value="F:phosphodiesterase I activity"/>
    <property type="evidence" value="ECO:0007669"/>
    <property type="project" value="UniProtKB-EC"/>
</dbReference>
<dbReference type="EnsemblMetazoa" id="XM_030976811">
    <property type="protein sequence ID" value="XP_030832671"/>
    <property type="gene ID" value="LOC578527"/>
</dbReference>
<keyword evidence="9 17" id="KW-0378">Hydrolase</keyword>
<comment type="cofactor">
    <cofactor evidence="17">
        <name>Mg(2+)</name>
        <dbReference type="ChEBI" id="CHEBI:18420"/>
    </cofactor>
    <cofactor evidence="17">
        <name>Mn(2+)</name>
        <dbReference type="ChEBI" id="CHEBI:29035"/>
    </cofactor>
</comment>